<dbReference type="GO" id="GO:0003723">
    <property type="term" value="F:RNA binding"/>
    <property type="evidence" value="ECO:0007669"/>
    <property type="project" value="UniProtKB-UniRule"/>
</dbReference>
<keyword evidence="7 14" id="KW-0694">RNA-binding</keyword>
<reference evidence="16" key="1">
    <citation type="submission" date="2025-08" db="UniProtKB">
        <authorList>
            <consortium name="Ensembl"/>
        </authorList>
    </citation>
    <scope>IDENTIFICATION</scope>
</reference>
<dbReference type="SUPFAM" id="SSF54928">
    <property type="entry name" value="RNA-binding domain, RBD"/>
    <property type="match status" value="1"/>
</dbReference>
<reference evidence="16" key="2">
    <citation type="submission" date="2025-09" db="UniProtKB">
        <authorList>
            <consortium name="Ensembl"/>
        </authorList>
    </citation>
    <scope>IDENTIFICATION</scope>
</reference>
<evidence type="ECO:0000256" key="3">
    <source>
        <dbReference type="ARBA" id="ARBA00004496"/>
    </source>
</evidence>
<proteinExistence type="predicted"/>
<protein>
    <recommendedName>
        <fullName evidence="12">RNA-binding protein 3</fullName>
    </recommendedName>
    <alternativeName>
        <fullName evidence="13">RNA-binding motif protein 3</fullName>
    </alternativeName>
</protein>
<evidence type="ECO:0000256" key="4">
    <source>
        <dbReference type="ARBA" id="ARBA00022481"/>
    </source>
</evidence>
<keyword evidence="8" id="KW-0346">Stress response</keyword>
<name>A0A8C8XM14_PANLE</name>
<dbReference type="SMART" id="SM00360">
    <property type="entry name" value="RRM"/>
    <property type="match status" value="1"/>
</dbReference>
<evidence type="ECO:0000313" key="16">
    <source>
        <dbReference type="Ensembl" id="ENSPLOP00000021868.1"/>
    </source>
</evidence>
<dbReference type="Gene3D" id="3.30.70.330">
    <property type="match status" value="1"/>
</dbReference>
<dbReference type="Ensembl" id="ENSPLOT00000024153.1">
    <property type="protein sequence ID" value="ENSPLOP00000021868.1"/>
    <property type="gene ID" value="ENSPLOG00000016016.1"/>
</dbReference>
<evidence type="ECO:0000256" key="6">
    <source>
        <dbReference type="ARBA" id="ARBA00022553"/>
    </source>
</evidence>
<evidence type="ECO:0000256" key="10">
    <source>
        <dbReference type="ARBA" id="ARBA00023273"/>
    </source>
</evidence>
<accession>A0A8C8XM14</accession>
<comment type="function">
    <text evidence="11">Cold-inducible mRNA binding protein that enhances global protein synthesis at both physiological and mild hypothermic temperatures. Reduces the relative abundance of microRNAs, when overexpressed. Enhances phosphorylation of translation initiation factors and active polysome formation.</text>
</comment>
<keyword evidence="10" id="KW-0966">Cell projection</keyword>
<dbReference type="GO" id="GO:0030425">
    <property type="term" value="C:dendrite"/>
    <property type="evidence" value="ECO:0007669"/>
    <property type="project" value="UniProtKB-SubCell"/>
</dbReference>
<dbReference type="Proteomes" id="UP000694399">
    <property type="component" value="Unassembled WGS sequence"/>
</dbReference>
<evidence type="ECO:0000313" key="17">
    <source>
        <dbReference type="Proteomes" id="UP000694399"/>
    </source>
</evidence>
<dbReference type="InterPro" id="IPR035979">
    <property type="entry name" value="RBD_domain_sf"/>
</dbReference>
<evidence type="ECO:0000256" key="13">
    <source>
        <dbReference type="ARBA" id="ARBA00080342"/>
    </source>
</evidence>
<evidence type="ECO:0000256" key="1">
    <source>
        <dbReference type="ARBA" id="ARBA00004123"/>
    </source>
</evidence>
<keyword evidence="9" id="KW-0539">Nucleus</keyword>
<keyword evidence="5" id="KW-0963">Cytoplasm</keyword>
<organism evidence="16 17">
    <name type="scientific">Panthera leo</name>
    <name type="common">Lion</name>
    <dbReference type="NCBI Taxonomy" id="9689"/>
    <lineage>
        <taxon>Eukaryota</taxon>
        <taxon>Metazoa</taxon>
        <taxon>Chordata</taxon>
        <taxon>Craniata</taxon>
        <taxon>Vertebrata</taxon>
        <taxon>Euteleostomi</taxon>
        <taxon>Mammalia</taxon>
        <taxon>Eutheria</taxon>
        <taxon>Laurasiatheria</taxon>
        <taxon>Carnivora</taxon>
        <taxon>Feliformia</taxon>
        <taxon>Felidae</taxon>
        <taxon>Pantherinae</taxon>
        <taxon>Panthera</taxon>
    </lineage>
</organism>
<sequence length="222" mass="24509">MSSEEGKLFVGGLNFNTDEQALEDHFSSFGPISEVVVVKDRETQRSRGFGFITFTNPEHASDAMRAMNGESLDGRQIRVDHAGKSARGARGGAFGAHGRGRGYSRGGGDQGYGSGRYDSRPGGYGYGYGYGYGRSRDYGGRWVAKGLGYSGGAASFLRAQLPESSYVPILVLLAFVSTKRNESINMKFNTFWVLYSALIVRWRRHNVHNMYHLLVVYIAFML</sequence>
<dbReference type="Pfam" id="PF00076">
    <property type="entry name" value="RRM_1"/>
    <property type="match status" value="1"/>
</dbReference>
<keyword evidence="6" id="KW-0597">Phosphoprotein</keyword>
<evidence type="ECO:0000256" key="12">
    <source>
        <dbReference type="ARBA" id="ARBA00067652"/>
    </source>
</evidence>
<dbReference type="PANTHER" id="PTHR48034">
    <property type="entry name" value="TRANSFORMER-2 SEX-DETERMINING PROTEIN-RELATED"/>
    <property type="match status" value="1"/>
</dbReference>
<evidence type="ECO:0000256" key="5">
    <source>
        <dbReference type="ARBA" id="ARBA00022490"/>
    </source>
</evidence>
<evidence type="ECO:0000256" key="9">
    <source>
        <dbReference type="ARBA" id="ARBA00023242"/>
    </source>
</evidence>
<evidence type="ECO:0000256" key="8">
    <source>
        <dbReference type="ARBA" id="ARBA00023016"/>
    </source>
</evidence>
<dbReference type="GO" id="GO:0005634">
    <property type="term" value="C:nucleus"/>
    <property type="evidence" value="ECO:0007669"/>
    <property type="project" value="UniProtKB-SubCell"/>
</dbReference>
<evidence type="ECO:0000256" key="2">
    <source>
        <dbReference type="ARBA" id="ARBA00004279"/>
    </source>
</evidence>
<evidence type="ECO:0000256" key="11">
    <source>
        <dbReference type="ARBA" id="ARBA00059942"/>
    </source>
</evidence>
<dbReference type="FunFam" id="3.30.70.330:FF:000312">
    <property type="entry name" value="RNA-binding protein 3 isoform X1"/>
    <property type="match status" value="1"/>
</dbReference>
<evidence type="ECO:0000256" key="14">
    <source>
        <dbReference type="PROSITE-ProRule" id="PRU00176"/>
    </source>
</evidence>
<evidence type="ECO:0000256" key="7">
    <source>
        <dbReference type="ARBA" id="ARBA00022884"/>
    </source>
</evidence>
<keyword evidence="17" id="KW-1185">Reference proteome</keyword>
<feature type="domain" description="RRM" evidence="15">
    <location>
        <begin position="6"/>
        <end position="84"/>
    </location>
</feature>
<dbReference type="PROSITE" id="PS50102">
    <property type="entry name" value="RRM"/>
    <property type="match status" value="1"/>
</dbReference>
<dbReference type="InterPro" id="IPR000504">
    <property type="entry name" value="RRM_dom"/>
</dbReference>
<keyword evidence="4" id="KW-0488">Methylation</keyword>
<dbReference type="InterPro" id="IPR050441">
    <property type="entry name" value="RBM"/>
</dbReference>
<dbReference type="GeneTree" id="ENSGT00940000153524"/>
<dbReference type="AlphaFoldDB" id="A0A8C8XM14"/>
<evidence type="ECO:0000259" key="15">
    <source>
        <dbReference type="PROSITE" id="PS50102"/>
    </source>
</evidence>
<comment type="subcellular location">
    <subcellularLocation>
        <location evidence="2">Cell projection</location>
        <location evidence="2">Dendrite</location>
    </subcellularLocation>
    <subcellularLocation>
        <location evidence="3">Cytoplasm</location>
    </subcellularLocation>
    <subcellularLocation>
        <location evidence="1">Nucleus</location>
    </subcellularLocation>
</comment>
<dbReference type="GO" id="GO:0005737">
    <property type="term" value="C:cytoplasm"/>
    <property type="evidence" value="ECO:0007669"/>
    <property type="project" value="UniProtKB-SubCell"/>
</dbReference>
<dbReference type="InterPro" id="IPR012677">
    <property type="entry name" value="Nucleotide-bd_a/b_plait_sf"/>
</dbReference>
<dbReference type="CDD" id="cd12449">
    <property type="entry name" value="RRM_CIRBP_RBM3"/>
    <property type="match status" value="1"/>
</dbReference>
<dbReference type="InterPro" id="IPR034278">
    <property type="entry name" value="RBM3/CIRBP_RRM"/>
</dbReference>